<feature type="domain" description="ATP-grasp" evidence="11">
    <location>
        <begin position="141"/>
        <end position="325"/>
    </location>
</feature>
<dbReference type="NCBIfam" id="NF003573">
    <property type="entry name" value="PRK05246.1"/>
    <property type="match status" value="1"/>
</dbReference>
<dbReference type="PANTHER" id="PTHR21621">
    <property type="entry name" value="RIBOSOMAL PROTEIN S6 MODIFICATION PROTEIN"/>
    <property type="match status" value="1"/>
</dbReference>
<keyword evidence="13" id="KW-1185">Reference proteome</keyword>
<reference evidence="12 13" key="1">
    <citation type="submission" date="2020-01" db="EMBL/GenBank/DDBJ databases">
        <title>Genome sequencing of strain KACC 21507.</title>
        <authorList>
            <person name="Heo J."/>
            <person name="Kim S.-J."/>
            <person name="Kim J.-S."/>
            <person name="Hong S.-B."/>
            <person name="Kwon S.-W."/>
        </authorList>
    </citation>
    <scope>NUCLEOTIDE SEQUENCE [LARGE SCALE GENOMIC DNA]</scope>
    <source>
        <strain evidence="12 13">KACC 21507</strain>
    </source>
</reference>
<dbReference type="Pfam" id="PF02955">
    <property type="entry name" value="GSH-S_ATP"/>
    <property type="match status" value="1"/>
</dbReference>
<dbReference type="PROSITE" id="PS50975">
    <property type="entry name" value="ATP_GRASP"/>
    <property type="match status" value="1"/>
</dbReference>
<name>A0A6P1NAC2_9PROT</name>
<dbReference type="Gene3D" id="3.40.50.20">
    <property type="match status" value="1"/>
</dbReference>
<accession>A0A6P1NAC2</accession>
<keyword evidence="9" id="KW-0464">Manganese</keyword>
<evidence type="ECO:0000256" key="6">
    <source>
        <dbReference type="ARBA" id="ARBA00022741"/>
    </source>
</evidence>
<dbReference type="Pfam" id="PF02951">
    <property type="entry name" value="GSH-S_N"/>
    <property type="match status" value="1"/>
</dbReference>
<dbReference type="InterPro" id="IPR004215">
    <property type="entry name" value="GSHS_N"/>
</dbReference>
<keyword evidence="7 10" id="KW-0067">ATP-binding</keyword>
<dbReference type="InterPro" id="IPR016185">
    <property type="entry name" value="PreATP-grasp_dom_sf"/>
</dbReference>
<evidence type="ECO:0000256" key="4">
    <source>
        <dbReference type="ARBA" id="ARBA00022684"/>
    </source>
</evidence>
<dbReference type="InterPro" id="IPR006284">
    <property type="entry name" value="Glut_synth_pro"/>
</dbReference>
<dbReference type="AlphaFoldDB" id="A0A6P1NAC2"/>
<protein>
    <recommendedName>
        <fullName evidence="10">Glutathione synthetase</fullName>
        <ecNumber evidence="10">6.3.2.3</ecNumber>
    </recommendedName>
    <alternativeName>
        <fullName evidence="10">GSH synthetase</fullName>
        <shortName evidence="10">GSH-S</shortName>
        <shortName evidence="10">GSHase</shortName>
    </alternativeName>
    <alternativeName>
        <fullName evidence="10">Glutathione synthase</fullName>
    </alternativeName>
</protein>
<keyword evidence="6 10" id="KW-0547">Nucleotide-binding</keyword>
<sequence length="328" mass="36287">MASHSPSLRVAVQMDPLEGVNIKGDSTFALMLEAQRRHYELYEYHPTSLALTEGKNIAGQGRLQAKARQVKVQAVLGDHAHFGATELIDLGQTDIVLMRQDPPFDMGYITATHLLEHVHGVGEGKTLVVNDPAAVRNAPEKLLVTHFPHLMPPTLITWDKDAIASFRKAHKDIILKPLFGNGGAGIFRVKADDENFSSLLEAHFFHSREPLMVQRYEAAVRKGDKRIILVDGEPIGAINRVPAMGEARSNMHVGGRAERVDLTKRDQEICEEIGPYLKNNGLIFTGIDVIGDWLTEINVTSPTGLQELDRFDGINSAALIWNAIEKKL</sequence>
<dbReference type="NCBIfam" id="TIGR01380">
    <property type="entry name" value="glut_syn"/>
    <property type="match status" value="1"/>
</dbReference>
<keyword evidence="3 10" id="KW-0436">Ligase</keyword>
<comment type="catalytic activity">
    <reaction evidence="10">
        <text>gamma-L-glutamyl-L-cysteine + glycine + ATP = glutathione + ADP + phosphate + H(+)</text>
        <dbReference type="Rhea" id="RHEA:13557"/>
        <dbReference type="ChEBI" id="CHEBI:15378"/>
        <dbReference type="ChEBI" id="CHEBI:30616"/>
        <dbReference type="ChEBI" id="CHEBI:43474"/>
        <dbReference type="ChEBI" id="CHEBI:57305"/>
        <dbReference type="ChEBI" id="CHEBI:57925"/>
        <dbReference type="ChEBI" id="CHEBI:58173"/>
        <dbReference type="ChEBI" id="CHEBI:456216"/>
        <dbReference type="EC" id="6.3.2.3"/>
    </reaction>
</comment>
<evidence type="ECO:0000256" key="5">
    <source>
        <dbReference type="ARBA" id="ARBA00022723"/>
    </source>
</evidence>
<evidence type="ECO:0000256" key="3">
    <source>
        <dbReference type="ARBA" id="ARBA00022598"/>
    </source>
</evidence>
<evidence type="ECO:0000256" key="9">
    <source>
        <dbReference type="ARBA" id="ARBA00023211"/>
    </source>
</evidence>
<dbReference type="InterPro" id="IPR004218">
    <property type="entry name" value="GSHS_ATP-bd"/>
</dbReference>
<dbReference type="EC" id="6.3.2.3" evidence="10"/>
<evidence type="ECO:0000259" key="11">
    <source>
        <dbReference type="PROSITE" id="PS50975"/>
    </source>
</evidence>
<dbReference type="GO" id="GO:0004363">
    <property type="term" value="F:glutathione synthase activity"/>
    <property type="evidence" value="ECO:0007669"/>
    <property type="project" value="UniProtKB-UniRule"/>
</dbReference>
<dbReference type="RefSeq" id="WP_160618443.1">
    <property type="nucleotide sequence ID" value="NZ_CP047652.1"/>
</dbReference>
<dbReference type="UniPathway" id="UPA00142">
    <property type="reaction ID" value="UER00210"/>
</dbReference>
<evidence type="ECO:0000313" key="13">
    <source>
        <dbReference type="Proteomes" id="UP000463975"/>
    </source>
</evidence>
<comment type="similarity">
    <text evidence="10">Belongs to the prokaryotic GSH synthase family.</text>
</comment>
<keyword evidence="4 10" id="KW-0317">Glutathione biosynthesis</keyword>
<dbReference type="SUPFAM" id="SSF52440">
    <property type="entry name" value="PreATP-grasp domain"/>
    <property type="match status" value="1"/>
</dbReference>
<dbReference type="InterPro" id="IPR011761">
    <property type="entry name" value="ATP-grasp"/>
</dbReference>
<evidence type="ECO:0000256" key="8">
    <source>
        <dbReference type="ARBA" id="ARBA00022842"/>
    </source>
</evidence>
<proteinExistence type="inferred from homology"/>
<dbReference type="InterPro" id="IPR013815">
    <property type="entry name" value="ATP_grasp_subdomain_1"/>
</dbReference>
<evidence type="ECO:0000256" key="2">
    <source>
        <dbReference type="ARBA" id="ARBA00001946"/>
    </source>
</evidence>
<dbReference type="Gene3D" id="3.30.470.20">
    <property type="entry name" value="ATP-grasp fold, B domain"/>
    <property type="match status" value="1"/>
</dbReference>
<evidence type="ECO:0000256" key="1">
    <source>
        <dbReference type="ARBA" id="ARBA00001936"/>
    </source>
</evidence>
<dbReference type="EMBL" id="CP047652">
    <property type="protein sequence ID" value="QHI95366.1"/>
    <property type="molecule type" value="Genomic_DNA"/>
</dbReference>
<dbReference type="Gene3D" id="3.30.1490.20">
    <property type="entry name" value="ATP-grasp fold, A domain"/>
    <property type="match status" value="1"/>
</dbReference>
<evidence type="ECO:0000256" key="7">
    <source>
        <dbReference type="ARBA" id="ARBA00022840"/>
    </source>
</evidence>
<evidence type="ECO:0000313" key="12">
    <source>
        <dbReference type="EMBL" id="QHI95366.1"/>
    </source>
</evidence>
<dbReference type="HAMAP" id="MF_00162">
    <property type="entry name" value="GSH_S"/>
    <property type="match status" value="1"/>
</dbReference>
<dbReference type="GO" id="GO:0005737">
    <property type="term" value="C:cytoplasm"/>
    <property type="evidence" value="ECO:0007669"/>
    <property type="project" value="TreeGrafter"/>
</dbReference>
<dbReference type="GO" id="GO:0005524">
    <property type="term" value="F:ATP binding"/>
    <property type="evidence" value="ECO:0007669"/>
    <property type="project" value="UniProtKB-UniRule"/>
</dbReference>
<evidence type="ECO:0000256" key="10">
    <source>
        <dbReference type="HAMAP-Rule" id="MF_00162"/>
    </source>
</evidence>
<dbReference type="KEGG" id="bomb:GT348_02960"/>
<dbReference type="PANTHER" id="PTHR21621:SF4">
    <property type="entry name" value="GLUTATHIONE SYNTHETASE"/>
    <property type="match status" value="1"/>
</dbReference>
<comment type="pathway">
    <text evidence="10">Sulfur metabolism; glutathione biosynthesis; glutathione from L-cysteine and L-glutamate: step 2/2.</text>
</comment>
<dbReference type="Proteomes" id="UP000463975">
    <property type="component" value="Chromosome"/>
</dbReference>
<gene>
    <name evidence="10 12" type="primary">gshB</name>
    <name evidence="12" type="ORF">GT348_02960</name>
</gene>
<keyword evidence="8" id="KW-0460">Magnesium</keyword>
<organism evidence="12 13">
    <name type="scientific">Aristophania vespae</name>
    <dbReference type="NCBI Taxonomy" id="2697033"/>
    <lineage>
        <taxon>Bacteria</taxon>
        <taxon>Pseudomonadati</taxon>
        <taxon>Pseudomonadota</taxon>
        <taxon>Alphaproteobacteria</taxon>
        <taxon>Acetobacterales</taxon>
        <taxon>Acetobacteraceae</taxon>
        <taxon>Aristophania</taxon>
    </lineage>
</organism>
<keyword evidence="5" id="KW-0479">Metal-binding</keyword>
<comment type="cofactor">
    <cofactor evidence="1">
        <name>Mn(2+)</name>
        <dbReference type="ChEBI" id="CHEBI:29035"/>
    </cofactor>
</comment>
<dbReference type="GO" id="GO:0046872">
    <property type="term" value="F:metal ion binding"/>
    <property type="evidence" value="ECO:0007669"/>
    <property type="project" value="UniProtKB-KW"/>
</dbReference>
<dbReference type="SUPFAM" id="SSF56059">
    <property type="entry name" value="Glutathione synthetase ATP-binding domain-like"/>
    <property type="match status" value="1"/>
</dbReference>
<comment type="cofactor">
    <cofactor evidence="2">
        <name>Mg(2+)</name>
        <dbReference type="ChEBI" id="CHEBI:18420"/>
    </cofactor>
</comment>